<accession>A0A6G4HRQ8</accession>
<gene>
    <name evidence="1" type="ORF">FDG29_07475</name>
</gene>
<name>A0A6G4HRQ8_CLOBO</name>
<protein>
    <submittedName>
        <fullName evidence="1">Transposase family protein</fullName>
    </submittedName>
</protein>
<organism evidence="1">
    <name type="scientific">Clostridium botulinum</name>
    <dbReference type="NCBI Taxonomy" id="1491"/>
    <lineage>
        <taxon>Bacteria</taxon>
        <taxon>Bacillati</taxon>
        <taxon>Bacillota</taxon>
        <taxon>Clostridia</taxon>
        <taxon>Eubacteriales</taxon>
        <taxon>Clostridiaceae</taxon>
        <taxon>Clostridium</taxon>
    </lineage>
</organism>
<sequence>MKLVKNVLSMAIIKSLKLFVKIAAKKVYRLAKELGLLAPYAKHTKQGYLAIAREVIGINELWQIDIKYIKAINGEVIMLTDIIAVYSIKLVDKEITKTATAKDTLITIKRALEENNVT</sequence>
<reference evidence="1" key="1">
    <citation type="submission" date="2019-04" db="EMBL/GenBank/DDBJ databases">
        <title>Genome sequencing of Clostridium botulinum Groups I-IV and Clostridium butyricum.</title>
        <authorList>
            <person name="Brunt J."/>
            <person name="Van Vliet A.H.M."/>
            <person name="Stringer S.C."/>
            <person name="Carter A.T."/>
            <person name="Peck M.W."/>
        </authorList>
    </citation>
    <scope>NUCLEOTIDE SEQUENCE</scope>
    <source>
        <strain evidence="1">751/1</strain>
    </source>
</reference>
<dbReference type="RefSeq" id="WP_147357921.1">
    <property type="nucleotide sequence ID" value="NZ_LFOX01000010.1"/>
</dbReference>
<evidence type="ECO:0000313" key="1">
    <source>
        <dbReference type="EMBL" id="NFV15999.1"/>
    </source>
</evidence>
<dbReference type="EMBL" id="SXEU01000002">
    <property type="protein sequence ID" value="NFV15999.1"/>
    <property type="molecule type" value="Genomic_DNA"/>
</dbReference>
<dbReference type="AlphaFoldDB" id="A0A6G4HRQ8"/>
<proteinExistence type="predicted"/>
<comment type="caution">
    <text evidence="1">The sequence shown here is derived from an EMBL/GenBank/DDBJ whole genome shotgun (WGS) entry which is preliminary data.</text>
</comment>